<dbReference type="AlphaFoldDB" id="A0A0A9CDI0"/>
<reference evidence="1" key="1">
    <citation type="submission" date="2014-09" db="EMBL/GenBank/DDBJ databases">
        <authorList>
            <person name="Magalhaes I.L.F."/>
            <person name="Oliveira U."/>
            <person name="Santos F.R."/>
            <person name="Vidigal T.H.D.A."/>
            <person name="Brescovit A.D."/>
            <person name="Santos A.J."/>
        </authorList>
    </citation>
    <scope>NUCLEOTIDE SEQUENCE</scope>
    <source>
        <tissue evidence="1">Shoot tissue taken approximately 20 cm above the soil surface</tissue>
    </source>
</reference>
<sequence length="42" mass="5172">MNKINKIQLYKNPNAEIVRKYKHKLHRRPRIFNLCHTPRSQS</sequence>
<evidence type="ECO:0000313" key="1">
    <source>
        <dbReference type="EMBL" id="JAD71460.1"/>
    </source>
</evidence>
<dbReference type="EMBL" id="GBRH01226435">
    <property type="protein sequence ID" value="JAD71460.1"/>
    <property type="molecule type" value="Transcribed_RNA"/>
</dbReference>
<organism evidence="1">
    <name type="scientific">Arundo donax</name>
    <name type="common">Giant reed</name>
    <name type="synonym">Donax arundinaceus</name>
    <dbReference type="NCBI Taxonomy" id="35708"/>
    <lineage>
        <taxon>Eukaryota</taxon>
        <taxon>Viridiplantae</taxon>
        <taxon>Streptophyta</taxon>
        <taxon>Embryophyta</taxon>
        <taxon>Tracheophyta</taxon>
        <taxon>Spermatophyta</taxon>
        <taxon>Magnoliopsida</taxon>
        <taxon>Liliopsida</taxon>
        <taxon>Poales</taxon>
        <taxon>Poaceae</taxon>
        <taxon>PACMAD clade</taxon>
        <taxon>Arundinoideae</taxon>
        <taxon>Arundineae</taxon>
        <taxon>Arundo</taxon>
    </lineage>
</organism>
<name>A0A0A9CDI0_ARUDO</name>
<protein>
    <submittedName>
        <fullName evidence="1">Uncharacterized protein</fullName>
    </submittedName>
</protein>
<reference evidence="1" key="2">
    <citation type="journal article" date="2015" name="Data Brief">
        <title>Shoot transcriptome of the giant reed, Arundo donax.</title>
        <authorList>
            <person name="Barrero R.A."/>
            <person name="Guerrero F.D."/>
            <person name="Moolhuijzen P."/>
            <person name="Goolsby J.A."/>
            <person name="Tidwell J."/>
            <person name="Bellgard S.E."/>
            <person name="Bellgard M.I."/>
        </authorList>
    </citation>
    <scope>NUCLEOTIDE SEQUENCE</scope>
    <source>
        <tissue evidence="1">Shoot tissue taken approximately 20 cm above the soil surface</tissue>
    </source>
</reference>
<proteinExistence type="predicted"/>
<accession>A0A0A9CDI0</accession>